<sequence>TVNVGTNKGSIGISGEEFKRAFNLRAPGYIGIKSGLFNIEKL</sequence>
<evidence type="ECO:0000313" key="2">
    <source>
        <dbReference type="Proteomes" id="UP000034603"/>
    </source>
</evidence>
<comment type="caution">
    <text evidence="1">The sequence shown here is derived from an EMBL/GenBank/DDBJ whole genome shotgun (WGS) entry which is preliminary data.</text>
</comment>
<dbReference type="EMBL" id="LBTR01000041">
    <property type="protein sequence ID" value="KKQ43822.1"/>
    <property type="molecule type" value="Genomic_DNA"/>
</dbReference>
<dbReference type="AlphaFoldDB" id="A0A0G0HNM1"/>
<gene>
    <name evidence="1" type="ORF">US62_C0041G0011</name>
</gene>
<proteinExistence type="predicted"/>
<dbReference type="Proteomes" id="UP000034603">
    <property type="component" value="Unassembled WGS sequence"/>
</dbReference>
<reference evidence="1 2" key="1">
    <citation type="journal article" date="2015" name="Nature">
        <title>rRNA introns, odd ribosomes, and small enigmatic genomes across a large radiation of phyla.</title>
        <authorList>
            <person name="Brown C.T."/>
            <person name="Hug L.A."/>
            <person name="Thomas B.C."/>
            <person name="Sharon I."/>
            <person name="Castelle C.J."/>
            <person name="Singh A."/>
            <person name="Wilkins M.J."/>
            <person name="Williams K.H."/>
            <person name="Banfield J.F."/>
        </authorList>
    </citation>
    <scope>NUCLEOTIDE SEQUENCE [LARGE SCALE GENOMIC DNA]</scope>
</reference>
<accession>A0A0G0HNM1</accession>
<evidence type="ECO:0000313" key="1">
    <source>
        <dbReference type="EMBL" id="KKQ43822.1"/>
    </source>
</evidence>
<feature type="non-terminal residue" evidence="1">
    <location>
        <position position="1"/>
    </location>
</feature>
<protein>
    <submittedName>
        <fullName evidence="1">Uncharacterized protein</fullName>
    </submittedName>
</protein>
<name>A0A0G0HNM1_9BACT</name>
<organism evidence="1 2">
    <name type="scientific">Candidatus Woesebacteria bacterium GW2011_GWA1_37_8</name>
    <dbReference type="NCBI Taxonomy" id="1618546"/>
    <lineage>
        <taxon>Bacteria</taxon>
        <taxon>Candidatus Woeseibacteriota</taxon>
    </lineage>
</organism>